<dbReference type="Gene3D" id="3.40.50.300">
    <property type="entry name" value="P-loop containing nucleotide triphosphate hydrolases"/>
    <property type="match status" value="1"/>
</dbReference>
<comment type="function">
    <text evidence="12 13 14">The RecF protein is involved in DNA metabolism; it is required for DNA replication and normal SOS inducibility. RecF binds preferentially to single-stranded, linear DNA. It also seems to bind ATP.</text>
</comment>
<keyword evidence="8 13" id="KW-0067">ATP-binding</keyword>
<dbReference type="GO" id="GO:0005524">
    <property type="term" value="F:ATP binding"/>
    <property type="evidence" value="ECO:0007669"/>
    <property type="project" value="UniProtKB-UniRule"/>
</dbReference>
<dbReference type="InterPro" id="IPR018078">
    <property type="entry name" value="DNA-binding_RecF_CS"/>
</dbReference>
<dbReference type="PANTHER" id="PTHR32182:SF0">
    <property type="entry name" value="DNA REPLICATION AND REPAIR PROTEIN RECF"/>
    <property type="match status" value="1"/>
</dbReference>
<evidence type="ECO:0000256" key="6">
    <source>
        <dbReference type="ARBA" id="ARBA00022741"/>
    </source>
</evidence>
<keyword evidence="10 13" id="KW-0234">DNA repair</keyword>
<dbReference type="AlphaFoldDB" id="A0A7Y0YCT6"/>
<name>A0A7Y0YCT6_9ACTO</name>
<evidence type="ECO:0000256" key="12">
    <source>
        <dbReference type="ARBA" id="ARBA00025401"/>
    </source>
</evidence>
<dbReference type="GO" id="GO:0009432">
    <property type="term" value="P:SOS response"/>
    <property type="evidence" value="ECO:0007669"/>
    <property type="project" value="UniProtKB-UniRule"/>
</dbReference>
<keyword evidence="4 13" id="KW-0963">Cytoplasm</keyword>
<proteinExistence type="inferred from homology"/>
<evidence type="ECO:0000256" key="14">
    <source>
        <dbReference type="RuleBase" id="RU000578"/>
    </source>
</evidence>
<dbReference type="Pfam" id="PF02463">
    <property type="entry name" value="SMC_N"/>
    <property type="match status" value="1"/>
</dbReference>
<dbReference type="InterPro" id="IPR003395">
    <property type="entry name" value="RecF/RecN/SMC_N"/>
</dbReference>
<dbReference type="NCBIfam" id="TIGR00611">
    <property type="entry name" value="recf"/>
    <property type="match status" value="1"/>
</dbReference>
<evidence type="ECO:0000256" key="5">
    <source>
        <dbReference type="ARBA" id="ARBA00022705"/>
    </source>
</evidence>
<dbReference type="InterPro" id="IPR027417">
    <property type="entry name" value="P-loop_NTPase"/>
</dbReference>
<keyword evidence="6 13" id="KW-0547">Nucleotide-binding</keyword>
<dbReference type="RefSeq" id="WP_004007806.1">
    <property type="nucleotide sequence ID" value="NZ_CAMYEK010000006.1"/>
</dbReference>
<keyword evidence="9 13" id="KW-0238">DNA-binding</keyword>
<evidence type="ECO:0000256" key="2">
    <source>
        <dbReference type="ARBA" id="ARBA00008016"/>
    </source>
</evidence>
<feature type="domain" description="RecF/RecN/SMC N-terminal" evidence="15">
    <location>
        <begin position="3"/>
        <end position="390"/>
    </location>
</feature>
<protein>
    <recommendedName>
        <fullName evidence="3 13">DNA replication and repair protein RecF</fullName>
    </recommendedName>
</protein>
<evidence type="ECO:0000256" key="7">
    <source>
        <dbReference type="ARBA" id="ARBA00022763"/>
    </source>
</evidence>
<dbReference type="Gene3D" id="1.20.1050.90">
    <property type="entry name" value="RecF/RecN/SMC, N-terminal domain"/>
    <property type="match status" value="1"/>
</dbReference>
<evidence type="ECO:0000313" key="16">
    <source>
        <dbReference type="EMBL" id="NMW87913.1"/>
    </source>
</evidence>
<evidence type="ECO:0000256" key="9">
    <source>
        <dbReference type="ARBA" id="ARBA00023125"/>
    </source>
</evidence>
<dbReference type="PANTHER" id="PTHR32182">
    <property type="entry name" value="DNA REPLICATION AND REPAIR PROTEIN RECF"/>
    <property type="match status" value="1"/>
</dbReference>
<comment type="similarity">
    <text evidence="2 13 14">Belongs to the RecF family.</text>
</comment>
<keyword evidence="11 13" id="KW-0742">SOS response</keyword>
<evidence type="ECO:0000256" key="10">
    <source>
        <dbReference type="ARBA" id="ARBA00023204"/>
    </source>
</evidence>
<sequence>MFVSDLALDWFRSYRQVILHFPAGTNVFVGANGQGKTNLLEALNYLAVLASHRIGTDAGLIFREIGDTVRSPATLRAGVIRARVHPGTDLTDPDASGELLEIELLAGRANRAMINRHNVRPRSLLGHLSTVLFAPEDLQLVQGDPATRRTFLDRIAIQLRPTLVGALGEYTKIARQRGAYLKDVAKRRAPIDEIQLSIWDDALVPAAVEVMRERARVIDQLAQFLPSVYARIAGHPAPVGLTYADSVTKTLELSADEQREMYANPELLSSVFRQALAQRHADEARRGVNLVGPHRDELELHLNGLPVKGFASHGESWSYALSLRLAEFSLLRENFADTPVLLLDDVFAELDEQRRAALLWAIDQADQVFITSATGTEIPEALHAAFYRVTLDPETRESSVETLGQGAAPDFLQ</sequence>
<keyword evidence="7 13" id="KW-0227">DNA damage</keyword>
<dbReference type="SUPFAM" id="SSF52540">
    <property type="entry name" value="P-loop containing nucleoside triphosphate hydrolases"/>
    <property type="match status" value="1"/>
</dbReference>
<dbReference type="GO" id="GO:0006260">
    <property type="term" value="P:DNA replication"/>
    <property type="evidence" value="ECO:0007669"/>
    <property type="project" value="UniProtKB-UniRule"/>
</dbReference>
<reference evidence="16 17" key="1">
    <citation type="submission" date="2020-04" db="EMBL/GenBank/DDBJ databases">
        <title>Antimicrobial susceptibility and clonality of vaginal-derived multi-drug resistant Mobiluncus isolates in China.</title>
        <authorList>
            <person name="Zhang X."/>
        </authorList>
    </citation>
    <scope>NUCLEOTIDE SEQUENCE [LARGE SCALE GENOMIC DNA]</scope>
    <source>
        <strain evidence="16 17">19</strain>
    </source>
</reference>
<accession>A0A7Y0YCT6</accession>
<dbReference type="Proteomes" id="UP000553981">
    <property type="component" value="Unassembled WGS sequence"/>
</dbReference>
<evidence type="ECO:0000259" key="15">
    <source>
        <dbReference type="Pfam" id="PF02463"/>
    </source>
</evidence>
<gene>
    <name evidence="13 16" type="primary">recF</name>
    <name evidence="16" type="ORF">HHJ67_09225</name>
</gene>
<evidence type="ECO:0000256" key="13">
    <source>
        <dbReference type="HAMAP-Rule" id="MF_00365"/>
    </source>
</evidence>
<evidence type="ECO:0000256" key="3">
    <source>
        <dbReference type="ARBA" id="ARBA00020170"/>
    </source>
</evidence>
<organism evidence="16 17">
    <name type="scientific">Mobiluncus curtisii</name>
    <dbReference type="NCBI Taxonomy" id="2051"/>
    <lineage>
        <taxon>Bacteria</taxon>
        <taxon>Bacillati</taxon>
        <taxon>Actinomycetota</taxon>
        <taxon>Actinomycetes</taxon>
        <taxon>Actinomycetales</taxon>
        <taxon>Actinomycetaceae</taxon>
        <taxon>Mobiluncus</taxon>
    </lineage>
</organism>
<evidence type="ECO:0000256" key="11">
    <source>
        <dbReference type="ARBA" id="ARBA00023236"/>
    </source>
</evidence>
<dbReference type="GO" id="GO:0006302">
    <property type="term" value="P:double-strand break repair"/>
    <property type="evidence" value="ECO:0007669"/>
    <property type="project" value="TreeGrafter"/>
</dbReference>
<dbReference type="HAMAP" id="MF_00365">
    <property type="entry name" value="RecF"/>
    <property type="match status" value="1"/>
</dbReference>
<evidence type="ECO:0000256" key="8">
    <source>
        <dbReference type="ARBA" id="ARBA00022840"/>
    </source>
</evidence>
<evidence type="ECO:0000256" key="1">
    <source>
        <dbReference type="ARBA" id="ARBA00004496"/>
    </source>
</evidence>
<dbReference type="EMBL" id="JABCUI010000005">
    <property type="protein sequence ID" value="NMW87913.1"/>
    <property type="molecule type" value="Genomic_DNA"/>
</dbReference>
<dbReference type="GO" id="GO:0003697">
    <property type="term" value="F:single-stranded DNA binding"/>
    <property type="evidence" value="ECO:0007669"/>
    <property type="project" value="UniProtKB-UniRule"/>
</dbReference>
<dbReference type="InterPro" id="IPR001238">
    <property type="entry name" value="DNA-binding_RecF"/>
</dbReference>
<comment type="subcellular location">
    <subcellularLocation>
        <location evidence="1 13 14">Cytoplasm</location>
    </subcellularLocation>
</comment>
<dbReference type="InterPro" id="IPR042174">
    <property type="entry name" value="RecF_2"/>
</dbReference>
<evidence type="ECO:0000256" key="4">
    <source>
        <dbReference type="ARBA" id="ARBA00022490"/>
    </source>
</evidence>
<dbReference type="PROSITE" id="PS00617">
    <property type="entry name" value="RECF_1"/>
    <property type="match status" value="1"/>
</dbReference>
<evidence type="ECO:0000313" key="17">
    <source>
        <dbReference type="Proteomes" id="UP000553981"/>
    </source>
</evidence>
<dbReference type="GO" id="GO:0000731">
    <property type="term" value="P:DNA synthesis involved in DNA repair"/>
    <property type="evidence" value="ECO:0007669"/>
    <property type="project" value="TreeGrafter"/>
</dbReference>
<dbReference type="PROSITE" id="PS00618">
    <property type="entry name" value="RECF_2"/>
    <property type="match status" value="1"/>
</dbReference>
<dbReference type="GO" id="GO:0005737">
    <property type="term" value="C:cytoplasm"/>
    <property type="evidence" value="ECO:0007669"/>
    <property type="project" value="UniProtKB-SubCell"/>
</dbReference>
<feature type="binding site" evidence="13">
    <location>
        <begin position="30"/>
        <end position="37"/>
    </location>
    <ligand>
        <name>ATP</name>
        <dbReference type="ChEBI" id="CHEBI:30616"/>
    </ligand>
</feature>
<comment type="caution">
    <text evidence="16">The sequence shown here is derived from an EMBL/GenBank/DDBJ whole genome shotgun (WGS) entry which is preliminary data.</text>
</comment>
<keyword evidence="5 13" id="KW-0235">DNA replication</keyword>